<keyword evidence="1" id="KW-0732">Signal</keyword>
<dbReference type="Gene3D" id="2.170.15.10">
    <property type="entry name" value="Proaerolysin, chain A, domain 3"/>
    <property type="match status" value="1"/>
</dbReference>
<evidence type="ECO:0000313" key="3">
    <source>
        <dbReference type="Proteomes" id="UP001652504"/>
    </source>
</evidence>
<organism evidence="2 3">
    <name type="scientific">Fluctibacter corallii</name>
    <dbReference type="NCBI Taxonomy" id="2984329"/>
    <lineage>
        <taxon>Bacteria</taxon>
        <taxon>Pseudomonadati</taxon>
        <taxon>Pseudomonadota</taxon>
        <taxon>Gammaproteobacteria</taxon>
        <taxon>Alteromonadales</taxon>
        <taxon>Alteromonadaceae</taxon>
        <taxon>Fluctibacter</taxon>
    </lineage>
</organism>
<dbReference type="Proteomes" id="UP001652504">
    <property type="component" value="Unassembled WGS sequence"/>
</dbReference>
<dbReference type="SUPFAM" id="SSF56973">
    <property type="entry name" value="Aerolisin/ETX pore-forming domain"/>
    <property type="match status" value="1"/>
</dbReference>
<protein>
    <submittedName>
        <fullName evidence="2">Uncharacterized protein</fullName>
    </submittedName>
</protein>
<comment type="caution">
    <text evidence="2">The sequence shown here is derived from an EMBL/GenBank/DDBJ whole genome shotgun (WGS) entry which is preliminary data.</text>
</comment>
<dbReference type="Gene3D" id="2.100.10.30">
    <property type="entry name" value="Jacalin-like lectin domain"/>
    <property type="match status" value="1"/>
</dbReference>
<dbReference type="InterPro" id="IPR036404">
    <property type="entry name" value="Jacalin-like_lectin_dom_sf"/>
</dbReference>
<sequence length="404" mass="44638">MKKIAIMSALLLSAQHASANNILDEYFNTPENGGELLYQPHYGYGKTSKGSDFNLCDSYATKRVPGDKITAITTYSGSEQLKGIKIEYLYADDETVGNTSGNGYRKVFGNTEYIQGYRFYKKRDGNISRIKLNLKDTANNDTRDIVFGGGNGWYKSVERSVNVSERSVIGFAGTAGSSTIWSIYPCTAKRLDLEEIDVTIHWDRISEKVNEKKNFFGESLMKNNSSLDQYGSTEVWYSYGLKESDSWTETLGLSVTAGVTLTQGYKVGVPSTVENSGSISFNFSETFSASTTIGGTSEQSTQKTLKQSIGTNVPAYGVMLARIQVDFSSVSVPYTSTVKNPHNGDIFKFTGVIEGSDYTNAKYDWDEIGYYANNTYHIFTSFAWVADDYGLSNYTIVADPVITP</sequence>
<accession>A0ABT3A7J3</accession>
<dbReference type="RefSeq" id="WP_263711926.1">
    <property type="nucleotide sequence ID" value="NZ_JAOWKX010000003.1"/>
</dbReference>
<evidence type="ECO:0000256" key="1">
    <source>
        <dbReference type="SAM" id="SignalP"/>
    </source>
</evidence>
<feature type="chain" id="PRO_5045052828" evidence="1">
    <location>
        <begin position="20"/>
        <end position="404"/>
    </location>
</feature>
<dbReference type="EMBL" id="JAOWKX010000003">
    <property type="protein sequence ID" value="MCV2884648.1"/>
    <property type="molecule type" value="Genomic_DNA"/>
</dbReference>
<gene>
    <name evidence="2" type="ORF">OE749_08065</name>
</gene>
<proteinExistence type="predicted"/>
<reference evidence="2 3" key="1">
    <citation type="submission" date="2022-10" db="EMBL/GenBank/DDBJ databases">
        <title>Aestuariibacter sp. AA17 isolated from Montipora capitata coral fragment.</title>
        <authorList>
            <person name="Emsley S.A."/>
            <person name="Pfannmuller K.M."/>
            <person name="Loughran R.M."/>
            <person name="Shlafstein M."/>
            <person name="Papke E."/>
            <person name="Saw J.H."/>
            <person name="Ushijima B."/>
            <person name="Videau P."/>
        </authorList>
    </citation>
    <scope>NUCLEOTIDE SEQUENCE [LARGE SCALE GENOMIC DNA]</scope>
    <source>
        <strain evidence="2 3">AA17</strain>
    </source>
</reference>
<feature type="signal peptide" evidence="1">
    <location>
        <begin position="1"/>
        <end position="19"/>
    </location>
</feature>
<evidence type="ECO:0000313" key="2">
    <source>
        <dbReference type="EMBL" id="MCV2884648.1"/>
    </source>
</evidence>
<name>A0ABT3A7J3_9ALTE</name>
<keyword evidence="3" id="KW-1185">Reference proteome</keyword>